<reference evidence="3" key="1">
    <citation type="submission" date="2013-09" db="EMBL/GenBank/DDBJ databases">
        <title>Corchorus olitorius genome sequencing.</title>
        <authorList>
            <person name="Alam M."/>
            <person name="Haque M.S."/>
            <person name="Islam M.S."/>
            <person name="Emdad E.M."/>
            <person name="Islam M.M."/>
            <person name="Ahmed B."/>
            <person name="Halim A."/>
            <person name="Hossen Q.M.M."/>
            <person name="Hossain M.Z."/>
            <person name="Ahmed R."/>
            <person name="Khan M.M."/>
            <person name="Islam R."/>
            <person name="Rashid M.M."/>
            <person name="Khan S.A."/>
            <person name="Rahman M.S."/>
            <person name="Alam M."/>
            <person name="Yahiya A.S."/>
            <person name="Khan M.S."/>
            <person name="Azam M.S."/>
            <person name="Haque T."/>
            <person name="Lashkar M.Z.H."/>
            <person name="Akhand A.I."/>
            <person name="Morshed G."/>
            <person name="Roy S."/>
            <person name="Uddin K.S."/>
            <person name="Rabeya T."/>
            <person name="Hossain A.S."/>
            <person name="Chowdhury A."/>
            <person name="Snigdha A.R."/>
            <person name="Mortoza M.S."/>
            <person name="Matin S.A."/>
            <person name="Hoque S.M.E."/>
            <person name="Islam M.K."/>
            <person name="Roy D.K."/>
            <person name="Haider R."/>
            <person name="Moosa M.M."/>
            <person name="Elias S.M."/>
            <person name="Hasan A.M."/>
            <person name="Jahan S."/>
            <person name="Shafiuddin M."/>
            <person name="Mahmood N."/>
            <person name="Shommy N.S."/>
        </authorList>
    </citation>
    <scope>NUCLEOTIDE SEQUENCE [LARGE SCALE GENOMIC DNA]</scope>
    <source>
        <strain evidence="3">cv. O-4</strain>
    </source>
</reference>
<feature type="region of interest" description="Disordered" evidence="1">
    <location>
        <begin position="1"/>
        <end position="34"/>
    </location>
</feature>
<sequence>MKPAKGAPTYAADEMADPDKTSPPTRTTETQPRHASFYYMTTCGLH</sequence>
<dbReference type="EMBL" id="AWUE01018160">
    <property type="protein sequence ID" value="OMO82250.1"/>
    <property type="molecule type" value="Genomic_DNA"/>
</dbReference>
<comment type="caution">
    <text evidence="2">The sequence shown here is derived from an EMBL/GenBank/DDBJ whole genome shotgun (WGS) entry which is preliminary data.</text>
</comment>
<evidence type="ECO:0000256" key="1">
    <source>
        <dbReference type="SAM" id="MobiDB-lite"/>
    </source>
</evidence>
<dbReference type="AlphaFoldDB" id="A0A1R3II69"/>
<dbReference type="OrthoDB" id="10352474at2759"/>
<evidence type="ECO:0000313" key="3">
    <source>
        <dbReference type="Proteomes" id="UP000187203"/>
    </source>
</evidence>
<name>A0A1R3II69_9ROSI</name>
<keyword evidence="3" id="KW-1185">Reference proteome</keyword>
<accession>A0A1R3II69</accession>
<protein>
    <submittedName>
        <fullName evidence="2">Uncharacterized protein</fullName>
    </submittedName>
</protein>
<evidence type="ECO:0000313" key="2">
    <source>
        <dbReference type="EMBL" id="OMO82250.1"/>
    </source>
</evidence>
<proteinExistence type="predicted"/>
<organism evidence="2 3">
    <name type="scientific">Corchorus olitorius</name>
    <dbReference type="NCBI Taxonomy" id="93759"/>
    <lineage>
        <taxon>Eukaryota</taxon>
        <taxon>Viridiplantae</taxon>
        <taxon>Streptophyta</taxon>
        <taxon>Embryophyta</taxon>
        <taxon>Tracheophyta</taxon>
        <taxon>Spermatophyta</taxon>
        <taxon>Magnoliopsida</taxon>
        <taxon>eudicotyledons</taxon>
        <taxon>Gunneridae</taxon>
        <taxon>Pentapetalae</taxon>
        <taxon>rosids</taxon>
        <taxon>malvids</taxon>
        <taxon>Malvales</taxon>
        <taxon>Malvaceae</taxon>
        <taxon>Grewioideae</taxon>
        <taxon>Apeibeae</taxon>
        <taxon>Corchorus</taxon>
    </lineage>
</organism>
<gene>
    <name evidence="2" type="ORF">COLO4_23149</name>
</gene>
<dbReference type="Proteomes" id="UP000187203">
    <property type="component" value="Unassembled WGS sequence"/>
</dbReference>